<dbReference type="GO" id="GO:0007165">
    <property type="term" value="P:signal transduction"/>
    <property type="evidence" value="ECO:0007669"/>
    <property type="project" value="UniProtKB-KW"/>
</dbReference>
<dbReference type="RefSeq" id="WP_084093034.1">
    <property type="nucleotide sequence ID" value="NZ_FWXD01000044.1"/>
</dbReference>
<evidence type="ECO:0000313" key="8">
    <source>
        <dbReference type="EMBL" id="SMC29784.1"/>
    </source>
</evidence>
<dbReference type="OrthoDB" id="9129300at2"/>
<dbReference type="STRING" id="1121001.SAMN02745857_04125"/>
<dbReference type="InterPro" id="IPR003660">
    <property type="entry name" value="HAMP_dom"/>
</dbReference>
<keyword evidence="5" id="KW-1133">Transmembrane helix</keyword>
<dbReference type="FunFam" id="1.10.287.950:FF:000001">
    <property type="entry name" value="Methyl-accepting chemotaxis sensory transducer"/>
    <property type="match status" value="1"/>
</dbReference>
<dbReference type="Proteomes" id="UP000192761">
    <property type="component" value="Unassembled WGS sequence"/>
</dbReference>
<dbReference type="GO" id="GO:0006935">
    <property type="term" value="P:chemotaxis"/>
    <property type="evidence" value="ECO:0007669"/>
    <property type="project" value="UniProtKB-ARBA"/>
</dbReference>
<evidence type="ECO:0000259" key="7">
    <source>
        <dbReference type="PROSITE" id="PS50885"/>
    </source>
</evidence>
<comment type="similarity">
    <text evidence="3">Belongs to the methyl-accepting chemotaxis (MCP) protein family.</text>
</comment>
<accession>A0A1W1Y0X9</accession>
<feature type="domain" description="Methyl-accepting transducer" evidence="6">
    <location>
        <begin position="268"/>
        <end position="504"/>
    </location>
</feature>
<proteinExistence type="inferred from homology"/>
<evidence type="ECO:0000256" key="5">
    <source>
        <dbReference type="SAM" id="Phobius"/>
    </source>
</evidence>
<dbReference type="AlphaFoldDB" id="A0A1W1Y0X9"/>
<dbReference type="PROSITE" id="PS50111">
    <property type="entry name" value="CHEMOTAXIS_TRANSDUC_2"/>
    <property type="match status" value="1"/>
</dbReference>
<comment type="subcellular location">
    <subcellularLocation>
        <location evidence="1">Membrane</location>
    </subcellularLocation>
</comment>
<dbReference type="GO" id="GO:0016020">
    <property type="term" value="C:membrane"/>
    <property type="evidence" value="ECO:0007669"/>
    <property type="project" value="UniProtKB-SubCell"/>
</dbReference>
<dbReference type="EMBL" id="FWXD01000044">
    <property type="protein sequence ID" value="SMC29784.1"/>
    <property type="molecule type" value="Genomic_DNA"/>
</dbReference>
<protein>
    <submittedName>
        <fullName evidence="8">Methyl-accepting chemotaxis protein</fullName>
    </submittedName>
</protein>
<reference evidence="8 9" key="1">
    <citation type="submission" date="2017-04" db="EMBL/GenBank/DDBJ databases">
        <authorList>
            <person name="Afonso C.L."/>
            <person name="Miller P.J."/>
            <person name="Scott M.A."/>
            <person name="Spackman E."/>
            <person name="Goraichik I."/>
            <person name="Dimitrov K.M."/>
            <person name="Suarez D.L."/>
            <person name="Swayne D.E."/>
        </authorList>
    </citation>
    <scope>NUCLEOTIDE SEQUENCE [LARGE SCALE GENOMIC DNA]</scope>
    <source>
        <strain evidence="8 9">DSM 23236</strain>
    </source>
</reference>
<feature type="domain" description="HAMP" evidence="7">
    <location>
        <begin position="212"/>
        <end position="263"/>
    </location>
</feature>
<keyword evidence="2 4" id="KW-0807">Transducer</keyword>
<organism evidence="8 9">
    <name type="scientific">Andreprevotia lacus DSM 23236</name>
    <dbReference type="NCBI Taxonomy" id="1121001"/>
    <lineage>
        <taxon>Bacteria</taxon>
        <taxon>Pseudomonadati</taxon>
        <taxon>Pseudomonadota</taxon>
        <taxon>Betaproteobacteria</taxon>
        <taxon>Neisseriales</taxon>
        <taxon>Chitinibacteraceae</taxon>
        <taxon>Andreprevotia</taxon>
    </lineage>
</organism>
<dbReference type="InterPro" id="IPR004089">
    <property type="entry name" value="MCPsignal_dom"/>
</dbReference>
<dbReference type="PANTHER" id="PTHR32089">
    <property type="entry name" value="METHYL-ACCEPTING CHEMOTAXIS PROTEIN MCPB"/>
    <property type="match status" value="1"/>
</dbReference>
<dbReference type="SMART" id="SM00304">
    <property type="entry name" value="HAMP"/>
    <property type="match status" value="1"/>
</dbReference>
<evidence type="ECO:0000259" key="6">
    <source>
        <dbReference type="PROSITE" id="PS50111"/>
    </source>
</evidence>
<dbReference type="Gene3D" id="1.10.287.950">
    <property type="entry name" value="Methyl-accepting chemotaxis protein"/>
    <property type="match status" value="1"/>
</dbReference>
<dbReference type="SMART" id="SM00283">
    <property type="entry name" value="MA"/>
    <property type="match status" value="1"/>
</dbReference>
<dbReference type="CDD" id="cd06225">
    <property type="entry name" value="HAMP"/>
    <property type="match status" value="1"/>
</dbReference>
<keyword evidence="9" id="KW-1185">Reference proteome</keyword>
<dbReference type="InterPro" id="IPR024478">
    <property type="entry name" value="HlyB_4HB_MCP"/>
</dbReference>
<evidence type="ECO:0000256" key="4">
    <source>
        <dbReference type="PROSITE-ProRule" id="PRU00284"/>
    </source>
</evidence>
<evidence type="ECO:0000256" key="1">
    <source>
        <dbReference type="ARBA" id="ARBA00004370"/>
    </source>
</evidence>
<dbReference type="Pfam" id="PF00015">
    <property type="entry name" value="MCPsignal"/>
    <property type="match status" value="1"/>
</dbReference>
<sequence length="540" mass="57732">MLQNISIRNRLIAFGALTIILVLVICLINVTQTRGLVAAMRDNAVSVQALRQHADTDMMHDAIRADVLAMYHHQQTAASDVAAAKVVEDGFAEHAQIIRKNVTANEALPLSDEEKQALAAFKPDLEKYLQDAQALIAQYKSGSGNEAGFESFIKQFELLEDKLGKFSDLIESHAKHKREAEADVAMQAQMLGWAAAILGILLIATSTLFQVRSIDRPLKNLREFMLTLGTALGRRVEPQGKDEVADIARTVNQLLGDLSGLIRTVQESARQVMSTARDLAARASDASGHAEAADSRIRGVAQQSEQLNASVLDVSERIRGSADAASKAADLARGSATAMEKVVATNQVLLSATHRSSAHIDALSESAGKIGQVAGTIREIADQTNLLALNAAIEAARAGEQGRGFAVVADEVRKLAERTALSTSDIATMTESIQRATQEAVRAMQDVTQGVEEDAAHLQEAYAAQQHIVASTGEMRQIASDIAAVSRQQAQAVAESSRGVQDIAGLIAANAQQLQSVRQGSADLDRLSAELAAQADRFKV</sequence>
<dbReference type="SUPFAM" id="SSF58104">
    <property type="entry name" value="Methyl-accepting chemotaxis protein (MCP) signaling domain"/>
    <property type="match status" value="1"/>
</dbReference>
<gene>
    <name evidence="8" type="ORF">SAMN02745857_04125</name>
</gene>
<feature type="transmembrane region" description="Helical" evidence="5">
    <location>
        <begin position="12"/>
        <end position="31"/>
    </location>
</feature>
<keyword evidence="5" id="KW-0472">Membrane</keyword>
<evidence type="ECO:0000313" key="9">
    <source>
        <dbReference type="Proteomes" id="UP000192761"/>
    </source>
</evidence>
<dbReference type="Pfam" id="PF12729">
    <property type="entry name" value="4HB_MCP_1"/>
    <property type="match status" value="1"/>
</dbReference>
<evidence type="ECO:0000256" key="3">
    <source>
        <dbReference type="ARBA" id="ARBA00029447"/>
    </source>
</evidence>
<evidence type="ECO:0000256" key="2">
    <source>
        <dbReference type="ARBA" id="ARBA00023224"/>
    </source>
</evidence>
<keyword evidence="5" id="KW-0812">Transmembrane</keyword>
<dbReference type="PROSITE" id="PS50885">
    <property type="entry name" value="HAMP"/>
    <property type="match status" value="1"/>
</dbReference>
<dbReference type="PANTHER" id="PTHR32089:SF112">
    <property type="entry name" value="LYSOZYME-LIKE PROTEIN-RELATED"/>
    <property type="match status" value="1"/>
</dbReference>
<name>A0A1W1Y0X9_9NEIS</name>